<protein>
    <submittedName>
        <fullName evidence="2">Uncharacterized protein</fullName>
    </submittedName>
</protein>
<accession>A0ABS6SHN6</accession>
<evidence type="ECO:0000256" key="1">
    <source>
        <dbReference type="SAM" id="Phobius"/>
    </source>
</evidence>
<evidence type="ECO:0000313" key="2">
    <source>
        <dbReference type="EMBL" id="MBV7257357.1"/>
    </source>
</evidence>
<organism evidence="2 3">
    <name type="scientific">Pacificimonas pallii</name>
    <dbReference type="NCBI Taxonomy" id="2827236"/>
    <lineage>
        <taxon>Bacteria</taxon>
        <taxon>Pseudomonadati</taxon>
        <taxon>Pseudomonadota</taxon>
        <taxon>Alphaproteobacteria</taxon>
        <taxon>Sphingomonadales</taxon>
        <taxon>Sphingosinicellaceae</taxon>
        <taxon>Pacificimonas</taxon>
    </lineage>
</organism>
<dbReference type="EMBL" id="JAGSPA010000003">
    <property type="protein sequence ID" value="MBV7257357.1"/>
    <property type="molecule type" value="Genomic_DNA"/>
</dbReference>
<evidence type="ECO:0000313" key="3">
    <source>
        <dbReference type="Proteomes" id="UP000722336"/>
    </source>
</evidence>
<reference evidence="2 3" key="1">
    <citation type="submission" date="2021-04" db="EMBL/GenBank/DDBJ databases">
        <authorList>
            <person name="Pira H."/>
            <person name="Risdian C."/>
            <person name="Wink J."/>
        </authorList>
    </citation>
    <scope>NUCLEOTIDE SEQUENCE [LARGE SCALE GENOMIC DNA]</scope>
    <source>
        <strain evidence="2 3">WHA3</strain>
    </source>
</reference>
<keyword evidence="3" id="KW-1185">Reference proteome</keyword>
<keyword evidence="1" id="KW-1133">Transmembrane helix</keyword>
<proteinExistence type="predicted"/>
<keyword evidence="1" id="KW-0472">Membrane</keyword>
<gene>
    <name evidence="2" type="ORF">KCG44_11230</name>
</gene>
<name>A0ABS6SHN6_9SPHN</name>
<keyword evidence="1" id="KW-0812">Transmembrane</keyword>
<dbReference type="Proteomes" id="UP000722336">
    <property type="component" value="Unassembled WGS sequence"/>
</dbReference>
<feature type="transmembrane region" description="Helical" evidence="1">
    <location>
        <begin position="42"/>
        <end position="63"/>
    </location>
</feature>
<dbReference type="RefSeq" id="WP_218446172.1">
    <property type="nucleotide sequence ID" value="NZ_JAGSPA010000003.1"/>
</dbReference>
<sequence length="88" mass="9781">MITRVTNLFVLKNGFEAGLVIYALALGGAIRGLEYLEQYPGGFGWTLLVACLLTVLIAGASLVDGVRFRRARRQEPQRFARVVSRARR</sequence>
<feature type="transmembrane region" description="Helical" evidence="1">
    <location>
        <begin position="9"/>
        <end position="30"/>
    </location>
</feature>
<comment type="caution">
    <text evidence="2">The sequence shown here is derived from an EMBL/GenBank/DDBJ whole genome shotgun (WGS) entry which is preliminary data.</text>
</comment>